<evidence type="ECO:0000256" key="1">
    <source>
        <dbReference type="ARBA" id="ARBA00022737"/>
    </source>
</evidence>
<dbReference type="AlphaFoldDB" id="A0A426XK76"/>
<dbReference type="PANTHER" id="PTHR15704:SF7">
    <property type="entry name" value="SUPERKILLER COMPLEX PROTEIN 3"/>
    <property type="match status" value="1"/>
</dbReference>
<evidence type="ECO:0000313" key="5">
    <source>
        <dbReference type="Proteomes" id="UP000287651"/>
    </source>
</evidence>
<accession>A0A426XK76</accession>
<dbReference type="PANTHER" id="PTHR15704">
    <property type="entry name" value="SUPERKILLER 3 PROTEIN-RELATED"/>
    <property type="match status" value="1"/>
</dbReference>
<dbReference type="InterPro" id="IPR039226">
    <property type="entry name" value="Ski3/TTC37"/>
</dbReference>
<evidence type="ECO:0000256" key="3">
    <source>
        <dbReference type="SAM" id="Phobius"/>
    </source>
</evidence>
<evidence type="ECO:0000313" key="4">
    <source>
        <dbReference type="EMBL" id="RRT39850.1"/>
    </source>
</evidence>
<dbReference type="GO" id="GO:0006401">
    <property type="term" value="P:RNA catabolic process"/>
    <property type="evidence" value="ECO:0007669"/>
    <property type="project" value="InterPro"/>
</dbReference>
<name>A0A426XK76_ENSVE</name>
<keyword evidence="3" id="KW-0812">Transmembrane</keyword>
<gene>
    <name evidence="4" type="ORF">B296_00057755</name>
</gene>
<keyword evidence="3" id="KW-0472">Membrane</keyword>
<dbReference type="Proteomes" id="UP000287651">
    <property type="component" value="Unassembled WGS sequence"/>
</dbReference>
<keyword evidence="1" id="KW-0677">Repeat</keyword>
<sequence>MSVWISLAILGLEHYSLLLLFLVVLGVEQFRCAMELAPHNISAHLGLASGLLGWSKDCIKSGAFGWAADLLQGSPYWFISVYRPVGVLLCTNVPCIAYAKCYPWGTGRIGYEIDEDLLKSSIISWKKTCYSAGISAKHSYQRALHLAPWQANIYTDIALSLDFIDSLEERNNNDLEIW</sequence>
<keyword evidence="2" id="KW-0802">TPR repeat</keyword>
<evidence type="ECO:0000256" key="2">
    <source>
        <dbReference type="ARBA" id="ARBA00022803"/>
    </source>
</evidence>
<keyword evidence="3" id="KW-1133">Transmembrane helix</keyword>
<proteinExistence type="predicted"/>
<organism evidence="4 5">
    <name type="scientific">Ensete ventricosum</name>
    <name type="common">Abyssinian banana</name>
    <name type="synonym">Musa ensete</name>
    <dbReference type="NCBI Taxonomy" id="4639"/>
    <lineage>
        <taxon>Eukaryota</taxon>
        <taxon>Viridiplantae</taxon>
        <taxon>Streptophyta</taxon>
        <taxon>Embryophyta</taxon>
        <taxon>Tracheophyta</taxon>
        <taxon>Spermatophyta</taxon>
        <taxon>Magnoliopsida</taxon>
        <taxon>Liliopsida</taxon>
        <taxon>Zingiberales</taxon>
        <taxon>Musaceae</taxon>
        <taxon>Ensete</taxon>
    </lineage>
</organism>
<dbReference type="GO" id="GO:0055087">
    <property type="term" value="C:Ski complex"/>
    <property type="evidence" value="ECO:0007669"/>
    <property type="project" value="InterPro"/>
</dbReference>
<dbReference type="EMBL" id="AMZH03019832">
    <property type="protein sequence ID" value="RRT39850.1"/>
    <property type="molecule type" value="Genomic_DNA"/>
</dbReference>
<reference evidence="4 5" key="1">
    <citation type="journal article" date="2014" name="Agronomy (Basel)">
        <title>A Draft Genome Sequence for Ensete ventricosum, the Drought-Tolerant Tree Against Hunger.</title>
        <authorList>
            <person name="Harrison J."/>
            <person name="Moore K.A."/>
            <person name="Paszkiewicz K."/>
            <person name="Jones T."/>
            <person name="Grant M."/>
            <person name="Ambacheew D."/>
            <person name="Muzemil S."/>
            <person name="Studholme D.J."/>
        </authorList>
    </citation>
    <scope>NUCLEOTIDE SEQUENCE [LARGE SCALE GENOMIC DNA]</scope>
</reference>
<comment type="caution">
    <text evidence="4">The sequence shown here is derived from an EMBL/GenBank/DDBJ whole genome shotgun (WGS) entry which is preliminary data.</text>
</comment>
<protein>
    <submittedName>
        <fullName evidence="4">Uncharacterized protein</fullName>
    </submittedName>
</protein>
<feature type="transmembrane region" description="Helical" evidence="3">
    <location>
        <begin position="6"/>
        <end position="27"/>
    </location>
</feature>